<organism evidence="5 6">
    <name type="scientific">Smittium culicis</name>
    <dbReference type="NCBI Taxonomy" id="133412"/>
    <lineage>
        <taxon>Eukaryota</taxon>
        <taxon>Fungi</taxon>
        <taxon>Fungi incertae sedis</taxon>
        <taxon>Zoopagomycota</taxon>
        <taxon>Kickxellomycotina</taxon>
        <taxon>Harpellomycetes</taxon>
        <taxon>Harpellales</taxon>
        <taxon>Legeriomycetaceae</taxon>
        <taxon>Smittium</taxon>
    </lineage>
</organism>
<keyword evidence="2" id="KW-0227">DNA damage</keyword>
<dbReference type="Gene3D" id="1.20.5.170">
    <property type="match status" value="1"/>
</dbReference>
<feature type="coiled-coil region" evidence="4">
    <location>
        <begin position="21"/>
        <end position="48"/>
    </location>
</feature>
<evidence type="ECO:0000313" key="5">
    <source>
        <dbReference type="EMBL" id="OMJ26569.1"/>
    </source>
</evidence>
<dbReference type="OrthoDB" id="255837at2759"/>
<dbReference type="Pfam" id="PF07061">
    <property type="entry name" value="Swi5"/>
    <property type="match status" value="1"/>
</dbReference>
<evidence type="ECO:0000256" key="1">
    <source>
        <dbReference type="ARBA" id="ARBA00008060"/>
    </source>
</evidence>
<keyword evidence="6" id="KW-1185">Reference proteome</keyword>
<dbReference type="PANTHER" id="PTHR28529">
    <property type="entry name" value="DNA REPAIR PROTEIN SWI5 HOMOLOG"/>
    <property type="match status" value="1"/>
</dbReference>
<dbReference type="PANTHER" id="PTHR28529:SF2">
    <property type="entry name" value="DNA REPAIR PROTEIN SWI5 HOMOLOG"/>
    <property type="match status" value="1"/>
</dbReference>
<reference evidence="5 6" key="1">
    <citation type="submission" date="2017-01" db="EMBL/GenBank/DDBJ databases">
        <authorList>
            <person name="Mah S.A."/>
            <person name="Swanson W.J."/>
            <person name="Moy G.W."/>
            <person name="Vacquier V.D."/>
        </authorList>
    </citation>
    <scope>NUCLEOTIDE SEQUENCE [LARGE SCALE GENOMIC DNA]</scope>
    <source>
        <strain evidence="5 6">GSMNP</strain>
    </source>
</reference>
<evidence type="ECO:0000256" key="2">
    <source>
        <dbReference type="ARBA" id="ARBA00022763"/>
    </source>
</evidence>
<dbReference type="Proteomes" id="UP000187283">
    <property type="component" value="Unassembled WGS sequence"/>
</dbReference>
<gene>
    <name evidence="5" type="ORF">AYI70_g50</name>
</gene>
<name>A0A1R1YI42_9FUNG</name>
<dbReference type="EMBL" id="LSSN01000004">
    <property type="protein sequence ID" value="OMJ26569.1"/>
    <property type="molecule type" value="Genomic_DNA"/>
</dbReference>
<dbReference type="STRING" id="133412.A0A1R1YI42"/>
<keyword evidence="4" id="KW-0175">Coiled coil</keyword>
<proteinExistence type="inferred from homology"/>
<evidence type="ECO:0000256" key="3">
    <source>
        <dbReference type="ARBA" id="ARBA00023204"/>
    </source>
</evidence>
<dbReference type="GO" id="GO:0034974">
    <property type="term" value="C:Swi5-Swi2 complex"/>
    <property type="evidence" value="ECO:0007669"/>
    <property type="project" value="TreeGrafter"/>
</dbReference>
<dbReference type="AlphaFoldDB" id="A0A1R1YI42"/>
<evidence type="ECO:0000256" key="4">
    <source>
        <dbReference type="SAM" id="Coils"/>
    </source>
</evidence>
<keyword evidence="3" id="KW-0234">DNA repair</keyword>
<sequence>METPTKARTSRPISKSTAPDLYALEAEIEQLKAELDTLKTEHALVAEKWGYPVQDAQTVVKNHIEHLHLYNETKDAAQLILGKLAEIQGKSIKQIHAEFNISSLD</sequence>
<comment type="similarity">
    <text evidence="1">Belongs to the SWI5/SAE3 family.</text>
</comment>
<dbReference type="InterPro" id="IPR010760">
    <property type="entry name" value="DNA-repair_Swi5"/>
</dbReference>
<accession>A0A1R1YI42</accession>
<dbReference type="GO" id="GO:0000724">
    <property type="term" value="P:double-strand break repair via homologous recombination"/>
    <property type="evidence" value="ECO:0007669"/>
    <property type="project" value="TreeGrafter"/>
</dbReference>
<evidence type="ECO:0000313" key="6">
    <source>
        <dbReference type="Proteomes" id="UP000187283"/>
    </source>
</evidence>
<dbReference type="GO" id="GO:0032798">
    <property type="term" value="C:Swi5-Sfr1 complex"/>
    <property type="evidence" value="ECO:0007669"/>
    <property type="project" value="TreeGrafter"/>
</dbReference>
<comment type="caution">
    <text evidence="5">The sequence shown here is derived from an EMBL/GenBank/DDBJ whole genome shotgun (WGS) entry which is preliminary data.</text>
</comment>
<protein>
    <submittedName>
        <fullName evidence="5">DNA repair protein SWI5-like protein</fullName>
    </submittedName>
</protein>